<keyword evidence="3" id="KW-1185">Reference proteome</keyword>
<evidence type="ECO:0000313" key="2">
    <source>
        <dbReference type="EMBL" id="RNL95802.1"/>
    </source>
</evidence>
<evidence type="ECO:0000256" key="1">
    <source>
        <dbReference type="SAM" id="MobiDB-lite"/>
    </source>
</evidence>
<feature type="compositionally biased region" description="Low complexity" evidence="1">
    <location>
        <begin position="164"/>
        <end position="174"/>
    </location>
</feature>
<gene>
    <name evidence="2" type="ORF">EFE23_20165</name>
</gene>
<comment type="caution">
    <text evidence="2">The sequence shown here is derived from an EMBL/GenBank/DDBJ whole genome shotgun (WGS) entry which is preliminary data.</text>
</comment>
<protein>
    <submittedName>
        <fullName evidence="2">Uncharacterized protein</fullName>
    </submittedName>
</protein>
<proteinExistence type="predicted"/>
<feature type="region of interest" description="Disordered" evidence="1">
    <location>
        <begin position="66"/>
        <end position="118"/>
    </location>
</feature>
<evidence type="ECO:0000313" key="3">
    <source>
        <dbReference type="Proteomes" id="UP000280698"/>
    </source>
</evidence>
<dbReference type="EMBL" id="RJLN01000064">
    <property type="protein sequence ID" value="RNL95802.1"/>
    <property type="molecule type" value="Genomic_DNA"/>
</dbReference>
<name>A0ABX9WCW1_9ACTN</name>
<sequence>MRALDRLTAAVVALAFVLAGLGAPGRGETLEPGAVVIAAHRSIVHDGPSALPPDGRSLRRLQLGASAPRPGVVDASATTPERPAPPSVDPRAAGARLTHPGAPSELWTEFSGGPGGDHRAGVATSDGPDDLLLAVPLRVVGTPRSVVAPTRYREPAVSLPTRGSRPSRAPPARA</sequence>
<dbReference type="Proteomes" id="UP000280698">
    <property type="component" value="Unassembled WGS sequence"/>
</dbReference>
<organism evidence="2 3">
    <name type="scientific">Micromonospora solifontis</name>
    <dbReference type="NCBI Taxonomy" id="2487138"/>
    <lineage>
        <taxon>Bacteria</taxon>
        <taxon>Bacillati</taxon>
        <taxon>Actinomycetota</taxon>
        <taxon>Actinomycetes</taxon>
        <taxon>Micromonosporales</taxon>
        <taxon>Micromonosporaceae</taxon>
        <taxon>Micromonospora</taxon>
    </lineage>
</organism>
<reference evidence="2 3" key="1">
    <citation type="submission" date="2018-11" db="EMBL/GenBank/DDBJ databases">
        <title>Micromonospora sp. PPF5-17, a new actinomycetes isolated from a hot spring soil.</title>
        <authorList>
            <person name="Thawai C."/>
        </authorList>
    </citation>
    <scope>NUCLEOTIDE SEQUENCE [LARGE SCALE GENOMIC DNA]</scope>
    <source>
        <strain evidence="2 3">PPF5-17</strain>
    </source>
</reference>
<accession>A0ABX9WCW1</accession>
<feature type="region of interest" description="Disordered" evidence="1">
    <location>
        <begin position="151"/>
        <end position="174"/>
    </location>
</feature>
<dbReference type="RefSeq" id="WP_123242504.1">
    <property type="nucleotide sequence ID" value="NZ_JAAHBY010000064.1"/>
</dbReference>